<dbReference type="KEGG" id="aoi:AORI_2152"/>
<dbReference type="PANTHER" id="PTHR19328">
    <property type="entry name" value="HEDGEHOG-INTERACTING PROTEIN"/>
    <property type="match status" value="1"/>
</dbReference>
<dbReference type="AlphaFoldDB" id="R4SQ20"/>
<proteinExistence type="predicted"/>
<evidence type="ECO:0000313" key="2">
    <source>
        <dbReference type="EMBL" id="AGM04740.1"/>
    </source>
</evidence>
<dbReference type="HOGENOM" id="CLU_012344_3_0_11"/>
<dbReference type="PATRIC" id="fig|1156913.3.peg.2203"/>
<evidence type="ECO:0000313" key="3">
    <source>
        <dbReference type="Proteomes" id="UP000013968"/>
    </source>
</evidence>
<keyword evidence="3" id="KW-1185">Reference proteome</keyword>
<dbReference type="Gene3D" id="2.120.10.30">
    <property type="entry name" value="TolB, C-terminal domain"/>
    <property type="match status" value="1"/>
</dbReference>
<dbReference type="SUPFAM" id="SSF50952">
    <property type="entry name" value="Soluble quinoprotein glucose dehydrogenase"/>
    <property type="match status" value="1"/>
</dbReference>
<name>R4SQ20_9PSEU</name>
<sequence>MNGKKTILGEQMFVLGRKETNENLADGGTAAPPTAVELDQTIHWRLESLMTRRHLRRGLSLVAGLALAGTLLPAASSAETRETRGVPLGELTATATKVASGLVNPTAITALDDGSGRILIVEKRGVVRAYHPRTGLAAKPVLDISDKVNGADVERGLLGLAIAKDRRAYVAYTRKSDSAVTLSRVRFDTGELTELITQPHAEFSNHNGGQLAFGPDGYLYWGIGDGGGGGDPLASGQRLDTLLGKILRVDVNRACRPLKYCVPAGNPFAGVAGARPEIWAYGLRNPWRFSFDPADGSLWIGDVGQGRFEEVDHLAKGKGGANFGWSCKEGPVVFDETRCEDGVTYTEPVFHYISGAEGCAVIGGHVYRGRKYAALAGGTYLATDFCQGTAWAVRKKADGTYESARIGQFPLDATTFGTDQNGELYLADETPGGLHRISFARKG</sequence>
<reference evidence="2 3" key="1">
    <citation type="journal article" date="2013" name="BMC Genomics">
        <title>ContigScape: a Cytoscape plugin facilitating microbial genome gap closing.</title>
        <authorList>
            <person name="Tang B."/>
            <person name="Wang Q."/>
            <person name="Yang M."/>
            <person name="Xie F."/>
            <person name="Zhu Y."/>
            <person name="Zhuo Y."/>
            <person name="Wang S."/>
            <person name="Gao H."/>
            <person name="Ding X."/>
            <person name="Zhang L."/>
            <person name="Zhao G."/>
            <person name="Zheng H."/>
        </authorList>
    </citation>
    <scope>NUCLEOTIDE SEQUENCE [LARGE SCALE GENOMIC DNA]</scope>
    <source>
        <strain evidence="2 3">HCCB10007</strain>
    </source>
</reference>
<feature type="domain" description="Glucose/Sorbosone dehydrogenase" evidence="1">
    <location>
        <begin position="104"/>
        <end position="381"/>
    </location>
</feature>
<evidence type="ECO:0000259" key="1">
    <source>
        <dbReference type="Pfam" id="PF07995"/>
    </source>
</evidence>
<accession>R4SQ20</accession>
<dbReference type="InterPro" id="IPR011042">
    <property type="entry name" value="6-blade_b-propeller_TolB-like"/>
</dbReference>
<dbReference type="InterPro" id="IPR011041">
    <property type="entry name" value="Quinoprot_gluc/sorb_DH_b-prop"/>
</dbReference>
<dbReference type="InterPro" id="IPR012938">
    <property type="entry name" value="Glc/Sorbosone_DH"/>
</dbReference>
<dbReference type="EMBL" id="CP003410">
    <property type="protein sequence ID" value="AGM04740.1"/>
    <property type="molecule type" value="Genomic_DNA"/>
</dbReference>
<dbReference type="Proteomes" id="UP000013968">
    <property type="component" value="Chromosome"/>
</dbReference>
<gene>
    <name evidence="2" type="ORF">AORI_2152</name>
</gene>
<protein>
    <submittedName>
        <fullName evidence="2">Glucose/sorbosone dehydrogenase-like protein</fullName>
    </submittedName>
</protein>
<organism evidence="2 3">
    <name type="scientific">Amycolatopsis keratiniphila</name>
    <dbReference type="NCBI Taxonomy" id="129921"/>
    <lineage>
        <taxon>Bacteria</taxon>
        <taxon>Bacillati</taxon>
        <taxon>Actinomycetota</taxon>
        <taxon>Actinomycetes</taxon>
        <taxon>Pseudonocardiales</taxon>
        <taxon>Pseudonocardiaceae</taxon>
        <taxon>Amycolatopsis</taxon>
        <taxon>Amycolatopsis japonica group</taxon>
    </lineage>
</organism>
<dbReference type="PANTHER" id="PTHR19328:SF75">
    <property type="entry name" value="ALDOSE SUGAR DEHYDROGENASE YLII"/>
    <property type="match status" value="1"/>
</dbReference>
<dbReference type="Pfam" id="PF07995">
    <property type="entry name" value="GSDH"/>
    <property type="match status" value="1"/>
</dbReference>